<sequence length="509" mass="57883">MAYPFQKMCTFPGCDRKTRGPAAMCTELCEAFLCPAHRKPEFHPCLLLTGITTMKEQADLWATASIQDWVMLHESMSREAIEGEASRLRPGHSCVLNAPQDGTVGMFLLEQATTDEDNLRLTELWRSWTPLETGGMSHFNHHYQLTFDDGVKWMLRCKRLRADRPASDYILFAVMKSEIQTMDFLREAGLKIPKVYRPSGTIKAPITEKHRWRMYFFSEYITATKLPLQVFPVTMKEDRLKGLSLTVAKQVVRFYAEQMILISHKPFSAMGSLYPGKDGGPAYVGPMIDPWIGFRKKPYFYGPFTHPRDRWLTFINHQLDLALNHHGFNGDPIDNYLLLRDLMAVIEEWKELDKPATEFYVKHVDSKGDMLFIEPDGSIAAWIDWEWAIVRTKEEAFAAPLLKDTYEELGRSDLAACVKKGFCYPSLIEVCSAFGPDLRPAYEYKKVRGLLLGTGGGTKVSIKAAKEWLQGLRQTYRDDPGYQQVLASQGRMSEASVILEASSSNPTNA</sequence>
<dbReference type="Proteomes" id="UP000193218">
    <property type="component" value="Unassembled WGS sequence"/>
</dbReference>
<dbReference type="EMBL" id="NBSH01000005">
    <property type="protein sequence ID" value="ORX37602.1"/>
    <property type="molecule type" value="Genomic_DNA"/>
</dbReference>
<dbReference type="RefSeq" id="XP_021871589.1">
    <property type="nucleotide sequence ID" value="XM_022018111.1"/>
</dbReference>
<dbReference type="InterPro" id="IPR035896">
    <property type="entry name" value="AN1-like_Znf"/>
</dbReference>
<dbReference type="PANTHER" id="PTHR21310">
    <property type="entry name" value="AMINOGLYCOSIDE PHOSPHOTRANSFERASE-RELATED-RELATED"/>
    <property type="match status" value="1"/>
</dbReference>
<proteinExistence type="predicted"/>
<comment type="caution">
    <text evidence="1">The sequence shown here is derived from an EMBL/GenBank/DDBJ whole genome shotgun (WGS) entry which is preliminary data.</text>
</comment>
<dbReference type="SUPFAM" id="SSF56112">
    <property type="entry name" value="Protein kinase-like (PK-like)"/>
    <property type="match status" value="1"/>
</dbReference>
<accession>A0A1Y1UHV2</accession>
<dbReference type="STRING" id="4999.A0A1Y1UHV2"/>
<dbReference type="InParanoid" id="A0A1Y1UHV2"/>
<dbReference type="InterPro" id="IPR011009">
    <property type="entry name" value="Kinase-like_dom_sf"/>
</dbReference>
<dbReference type="OrthoDB" id="2564497at2759"/>
<dbReference type="GeneID" id="33559920"/>
<evidence type="ECO:0008006" key="3">
    <source>
        <dbReference type="Google" id="ProtNLM"/>
    </source>
</evidence>
<dbReference type="AlphaFoldDB" id="A0A1Y1UHV2"/>
<dbReference type="PANTHER" id="PTHR21310:SF15">
    <property type="entry name" value="AMINOGLYCOSIDE PHOSPHOTRANSFERASE DOMAIN-CONTAINING PROTEIN"/>
    <property type="match status" value="1"/>
</dbReference>
<reference evidence="1 2" key="1">
    <citation type="submission" date="2017-03" db="EMBL/GenBank/DDBJ databases">
        <title>Widespread Adenine N6-methylation of Active Genes in Fungi.</title>
        <authorList>
            <consortium name="DOE Joint Genome Institute"/>
            <person name="Mondo S.J."/>
            <person name="Dannebaum R.O."/>
            <person name="Kuo R.C."/>
            <person name="Louie K.B."/>
            <person name="Bewick A.J."/>
            <person name="Labutti K."/>
            <person name="Haridas S."/>
            <person name="Kuo A."/>
            <person name="Salamov A."/>
            <person name="Ahrendt S.R."/>
            <person name="Lau R."/>
            <person name="Bowen B.P."/>
            <person name="Lipzen A."/>
            <person name="Sullivan W."/>
            <person name="Andreopoulos W.B."/>
            <person name="Clum A."/>
            <person name="Lindquist E."/>
            <person name="Daum C."/>
            <person name="Northen T.R."/>
            <person name="Ramamoorthy G."/>
            <person name="Schmitz R.J."/>
            <person name="Gryganskyi A."/>
            <person name="Culley D."/>
            <person name="Magnuson J."/>
            <person name="James T.Y."/>
            <person name="O'Malley M.A."/>
            <person name="Stajich J.E."/>
            <person name="Spatafora J.W."/>
            <person name="Visel A."/>
            <person name="Grigoriev I.V."/>
        </authorList>
    </citation>
    <scope>NUCLEOTIDE SEQUENCE [LARGE SCALE GENOMIC DNA]</scope>
    <source>
        <strain evidence="1 2">NRRL Y-17943</strain>
    </source>
</reference>
<keyword evidence="2" id="KW-1185">Reference proteome</keyword>
<protein>
    <recommendedName>
        <fullName evidence="3">Aminoglycoside phosphotransferase domain-containing protein</fullName>
    </recommendedName>
</protein>
<dbReference type="SUPFAM" id="SSF118310">
    <property type="entry name" value="AN1-like Zinc finger"/>
    <property type="match status" value="1"/>
</dbReference>
<dbReference type="InterPro" id="IPR051678">
    <property type="entry name" value="AGP_Transferase"/>
</dbReference>
<organism evidence="1 2">
    <name type="scientific">Kockovaella imperatae</name>
    <dbReference type="NCBI Taxonomy" id="4999"/>
    <lineage>
        <taxon>Eukaryota</taxon>
        <taxon>Fungi</taxon>
        <taxon>Dikarya</taxon>
        <taxon>Basidiomycota</taxon>
        <taxon>Agaricomycotina</taxon>
        <taxon>Tremellomycetes</taxon>
        <taxon>Tremellales</taxon>
        <taxon>Cuniculitremaceae</taxon>
        <taxon>Kockovaella</taxon>
    </lineage>
</organism>
<evidence type="ECO:0000313" key="2">
    <source>
        <dbReference type="Proteomes" id="UP000193218"/>
    </source>
</evidence>
<evidence type="ECO:0000313" key="1">
    <source>
        <dbReference type="EMBL" id="ORX37602.1"/>
    </source>
</evidence>
<gene>
    <name evidence="1" type="ORF">BD324DRAFT_650172</name>
</gene>
<name>A0A1Y1UHV2_9TREE</name>